<dbReference type="InterPro" id="IPR046538">
    <property type="entry name" value="DUF6603"/>
</dbReference>
<evidence type="ECO:0000313" key="2">
    <source>
        <dbReference type="EMBL" id="PNP40267.1"/>
    </source>
</evidence>
<evidence type="ECO:0000313" key="3">
    <source>
        <dbReference type="Proteomes" id="UP000236546"/>
    </source>
</evidence>
<name>A0A2K0T420_9HYPO</name>
<feature type="domain" description="DUF6603" evidence="1">
    <location>
        <begin position="2"/>
        <end position="237"/>
    </location>
</feature>
<comment type="caution">
    <text evidence="2">The sequence shown here is derived from an EMBL/GenBank/DDBJ whole genome shotgun (WGS) entry which is preliminary data.</text>
</comment>
<dbReference type="Pfam" id="PF20248">
    <property type="entry name" value="DUF6603"/>
    <property type="match status" value="2"/>
</dbReference>
<proteinExistence type="predicted"/>
<protein>
    <recommendedName>
        <fullName evidence="1">DUF6603 domain-containing protein</fullName>
    </recommendedName>
</protein>
<evidence type="ECO:0000259" key="1">
    <source>
        <dbReference type="Pfam" id="PF20248"/>
    </source>
</evidence>
<dbReference type="AlphaFoldDB" id="A0A2K0T420"/>
<dbReference type="EMBL" id="MTYH01000071">
    <property type="protein sequence ID" value="PNP40267.1"/>
    <property type="molecule type" value="Genomic_DNA"/>
</dbReference>
<sequence length="302" mass="32498">MVFVILKLDGPLFSFGFADFSGLTAVVGLNSAIRLPTAETVFGFLFTKPSNTLPTSDGPLASLKAVLWPPPDVIPWFTPREGLFWIAARLKATAVTPLSVDAVVVVNTNSSIQLVIFGVAVVDPPSMQSKFKFAHAELDIACVFDPAAGKFQLDAQPSPRSYVLHESCHLTGGMALYAWAETGDFILTLGGCHQAFVVPTAYPVPSRLGIAWSLSDNLRISGEAYLAMTARILRLTGASQLGVRLALDLWLVTSRMDAEIGARLNVLGPPMAGRVHVDFWVFGFDIEFGDRSAALTEGMLIN</sequence>
<gene>
    <name evidence="2" type="ORF">TGAMA5MH_07796</name>
</gene>
<dbReference type="OrthoDB" id="5352492at2759"/>
<accession>A0A2K0T420</accession>
<feature type="domain" description="DUF6603" evidence="1">
    <location>
        <begin position="240"/>
        <end position="293"/>
    </location>
</feature>
<dbReference type="Proteomes" id="UP000236546">
    <property type="component" value="Unassembled WGS sequence"/>
</dbReference>
<organism evidence="2 3">
    <name type="scientific">Trichoderma gamsii</name>
    <dbReference type="NCBI Taxonomy" id="398673"/>
    <lineage>
        <taxon>Eukaryota</taxon>
        <taxon>Fungi</taxon>
        <taxon>Dikarya</taxon>
        <taxon>Ascomycota</taxon>
        <taxon>Pezizomycotina</taxon>
        <taxon>Sordariomycetes</taxon>
        <taxon>Hypocreomycetidae</taxon>
        <taxon>Hypocreales</taxon>
        <taxon>Hypocreaceae</taxon>
        <taxon>Trichoderma</taxon>
    </lineage>
</organism>
<reference evidence="2 3" key="1">
    <citation type="submission" date="2017-02" db="EMBL/GenBank/DDBJ databases">
        <title>Genomes of Trichoderma spp. with biocontrol activity.</title>
        <authorList>
            <person name="Gardiner D."/>
            <person name="Kazan K."/>
            <person name="Vos C."/>
            <person name="Harvey P."/>
        </authorList>
    </citation>
    <scope>NUCLEOTIDE SEQUENCE [LARGE SCALE GENOMIC DNA]</scope>
    <source>
        <strain evidence="2 3">A5MH</strain>
    </source>
</reference>